<comment type="caution">
    <text evidence="5">The sequence shown here is derived from an EMBL/GenBank/DDBJ whole genome shotgun (WGS) entry which is preliminary data.</text>
</comment>
<keyword evidence="2 4" id="KW-0378">Hydrolase</keyword>
<dbReference type="HAMAP" id="MF_00528">
    <property type="entry name" value="Maf"/>
    <property type="match status" value="1"/>
</dbReference>
<organism evidence="5 6">
    <name type="scientific">Croceicoccus esteveae</name>
    <dbReference type="NCBI Taxonomy" id="3075597"/>
    <lineage>
        <taxon>Bacteria</taxon>
        <taxon>Pseudomonadati</taxon>
        <taxon>Pseudomonadota</taxon>
        <taxon>Alphaproteobacteria</taxon>
        <taxon>Sphingomonadales</taxon>
        <taxon>Erythrobacteraceae</taxon>
        <taxon>Croceicoccus</taxon>
    </lineage>
</organism>
<keyword evidence="3 4" id="KW-0546">Nucleotide metabolism</keyword>
<evidence type="ECO:0000256" key="2">
    <source>
        <dbReference type="ARBA" id="ARBA00022801"/>
    </source>
</evidence>
<gene>
    <name evidence="5" type="ORF">RM533_07815</name>
</gene>
<dbReference type="EC" id="3.6.1.9" evidence="4"/>
<accession>A0ABU2ZKZ0</accession>
<dbReference type="Gene3D" id="3.90.950.10">
    <property type="match status" value="1"/>
</dbReference>
<comment type="catalytic activity">
    <reaction evidence="4">
        <text>a 2'-deoxyribonucleoside 5'-triphosphate + H2O = a 2'-deoxyribonucleoside 5'-phosphate + diphosphate + H(+)</text>
        <dbReference type="Rhea" id="RHEA:44644"/>
        <dbReference type="ChEBI" id="CHEBI:15377"/>
        <dbReference type="ChEBI" id="CHEBI:15378"/>
        <dbReference type="ChEBI" id="CHEBI:33019"/>
        <dbReference type="ChEBI" id="CHEBI:61560"/>
        <dbReference type="ChEBI" id="CHEBI:65317"/>
        <dbReference type="EC" id="3.6.1.9"/>
    </reaction>
</comment>
<feature type="active site" description="Proton acceptor" evidence="4">
    <location>
        <position position="77"/>
    </location>
</feature>
<dbReference type="Proteomes" id="UP001259803">
    <property type="component" value="Unassembled WGS sequence"/>
</dbReference>
<dbReference type="InterPro" id="IPR003697">
    <property type="entry name" value="Maf-like"/>
</dbReference>
<evidence type="ECO:0000256" key="1">
    <source>
        <dbReference type="ARBA" id="ARBA00001968"/>
    </source>
</evidence>
<comment type="caution">
    <text evidence="4">Lacks conserved residue(s) required for the propagation of feature annotation.</text>
</comment>
<dbReference type="PANTHER" id="PTHR43213">
    <property type="entry name" value="BIFUNCTIONAL DTTP/UTP PYROPHOSPHATASE/METHYLTRANSFERASE PROTEIN-RELATED"/>
    <property type="match status" value="1"/>
</dbReference>
<comment type="similarity">
    <text evidence="4">Belongs to the Maf family.</text>
</comment>
<evidence type="ECO:0000256" key="3">
    <source>
        <dbReference type="ARBA" id="ARBA00023080"/>
    </source>
</evidence>
<dbReference type="Pfam" id="PF02545">
    <property type="entry name" value="Maf"/>
    <property type="match status" value="1"/>
</dbReference>
<dbReference type="SUPFAM" id="SSF52972">
    <property type="entry name" value="ITPase-like"/>
    <property type="match status" value="1"/>
</dbReference>
<sequence length="200" mass="21435">MTGKPIPAPPLVLASRSASRRAMLDAAGVAYAVSPADIDESALKTVMSGEHPAFIAEALAKAKALALRTEGLVLGSDSLVECNGRMFDKPTDRIDAANHLRWFSGRLLNLHSAAALARDGQTIWSHAASAQLQLRPLSEEFIAHYLDAEWPAIAGCVGVFRIEGMGVQLFDRIDGDYFTILGMPLLALLAALRRFGQLPA</sequence>
<protein>
    <recommendedName>
        <fullName evidence="4">Nucleoside triphosphate pyrophosphatase</fullName>
        <ecNumber evidence="4">3.6.1.9</ecNumber>
    </recommendedName>
    <alternativeName>
        <fullName evidence="4">Nucleotide pyrophosphatase</fullName>
        <shortName evidence="4">Nucleotide PPase</shortName>
    </alternativeName>
</protein>
<comment type="function">
    <text evidence="4">Nucleoside triphosphate pyrophosphatase. May have a dual role in cell division arrest and in preventing the incorporation of modified nucleotides into cellular nucleic acids.</text>
</comment>
<reference evidence="5 6" key="1">
    <citation type="submission" date="2023-09" db="EMBL/GenBank/DDBJ databases">
        <authorList>
            <person name="Rey-Velasco X."/>
        </authorList>
    </citation>
    <scope>NUCLEOTIDE SEQUENCE [LARGE SCALE GENOMIC DNA]</scope>
    <source>
        <strain evidence="5 6">F390</strain>
    </source>
</reference>
<comment type="subcellular location">
    <subcellularLocation>
        <location evidence="4">Cytoplasm</location>
    </subcellularLocation>
</comment>
<comment type="catalytic activity">
    <reaction evidence="4">
        <text>a ribonucleoside 5'-triphosphate + H2O = a ribonucleoside 5'-phosphate + diphosphate + H(+)</text>
        <dbReference type="Rhea" id="RHEA:23996"/>
        <dbReference type="ChEBI" id="CHEBI:15377"/>
        <dbReference type="ChEBI" id="CHEBI:15378"/>
        <dbReference type="ChEBI" id="CHEBI:33019"/>
        <dbReference type="ChEBI" id="CHEBI:58043"/>
        <dbReference type="ChEBI" id="CHEBI:61557"/>
        <dbReference type="EC" id="3.6.1.9"/>
    </reaction>
</comment>
<keyword evidence="6" id="KW-1185">Reference proteome</keyword>
<keyword evidence="4" id="KW-0963">Cytoplasm</keyword>
<proteinExistence type="inferred from homology"/>
<dbReference type="PANTHER" id="PTHR43213:SF5">
    <property type="entry name" value="BIFUNCTIONAL DTTP_UTP PYROPHOSPHATASE_METHYLTRANSFERASE PROTEIN-RELATED"/>
    <property type="match status" value="1"/>
</dbReference>
<evidence type="ECO:0000313" key="6">
    <source>
        <dbReference type="Proteomes" id="UP001259803"/>
    </source>
</evidence>
<comment type="cofactor">
    <cofactor evidence="1 4">
        <name>a divalent metal cation</name>
        <dbReference type="ChEBI" id="CHEBI:60240"/>
    </cofactor>
</comment>
<dbReference type="RefSeq" id="WP_311340669.1">
    <property type="nucleotide sequence ID" value="NZ_JAVRHS010000005.1"/>
</dbReference>
<dbReference type="PIRSF" id="PIRSF006305">
    <property type="entry name" value="Maf"/>
    <property type="match status" value="1"/>
</dbReference>
<evidence type="ECO:0000313" key="5">
    <source>
        <dbReference type="EMBL" id="MDT0576092.1"/>
    </source>
</evidence>
<dbReference type="InterPro" id="IPR029001">
    <property type="entry name" value="ITPase-like_fam"/>
</dbReference>
<dbReference type="EMBL" id="JAVRHS010000005">
    <property type="protein sequence ID" value="MDT0576092.1"/>
    <property type="molecule type" value="Genomic_DNA"/>
</dbReference>
<name>A0ABU2ZKZ0_9SPHN</name>
<evidence type="ECO:0000256" key="4">
    <source>
        <dbReference type="HAMAP-Rule" id="MF_00528"/>
    </source>
</evidence>